<gene>
    <name evidence="11" type="ORF">GDO78_015933</name>
</gene>
<feature type="domain" description="TNFR-Cys" evidence="10">
    <location>
        <begin position="136"/>
        <end position="175"/>
    </location>
</feature>
<dbReference type="EMBL" id="WNTK01000186">
    <property type="protein sequence ID" value="KAG9471087.1"/>
    <property type="molecule type" value="Genomic_DNA"/>
</dbReference>
<dbReference type="Pfam" id="PF00020">
    <property type="entry name" value="TNFR_c6"/>
    <property type="match status" value="2"/>
</dbReference>
<evidence type="ECO:0000256" key="1">
    <source>
        <dbReference type="ARBA" id="ARBA00022703"/>
    </source>
</evidence>
<feature type="disulfide bond" evidence="6">
    <location>
        <begin position="94"/>
        <end position="109"/>
    </location>
</feature>
<dbReference type="PROSITE" id="PS00652">
    <property type="entry name" value="TNFR_NGFR_1"/>
    <property type="match status" value="1"/>
</dbReference>
<feature type="chain" id="PRO_5035325529" description="Tumor necrosis factor receptor superfamily member 1A" evidence="8">
    <location>
        <begin position="21"/>
        <end position="408"/>
    </location>
</feature>
<evidence type="ECO:0000313" key="12">
    <source>
        <dbReference type="Proteomes" id="UP000770717"/>
    </source>
</evidence>
<dbReference type="SMART" id="SM00208">
    <property type="entry name" value="TNFR"/>
    <property type="match status" value="3"/>
</dbReference>
<feature type="transmembrane region" description="Helical" evidence="7">
    <location>
        <begin position="217"/>
        <end position="239"/>
    </location>
</feature>
<evidence type="ECO:0000256" key="6">
    <source>
        <dbReference type="PROSITE-ProRule" id="PRU00206"/>
    </source>
</evidence>
<name>A0A8J6EKQ7_ELECQ</name>
<dbReference type="SUPFAM" id="SSF57586">
    <property type="entry name" value="TNF receptor-like"/>
    <property type="match status" value="3"/>
</dbReference>
<evidence type="ECO:0000256" key="5">
    <source>
        <dbReference type="ARBA" id="ARBA00023180"/>
    </source>
</evidence>
<comment type="caution">
    <text evidence="11">The sequence shown here is derived from an EMBL/GenBank/DDBJ whole genome shotgun (WGS) entry which is preliminary data.</text>
</comment>
<accession>A0A8J6EKQ7</accession>
<sequence>MTGLFLVISLFWLLPAICHTLDIPLQSALLIKGEPVGFTKTPYRQKRSETENGSCNEHDYKPKRANHCCNKCLAGYRVQADCTQEGMKTNCTRCPPDHYNTSPSSSKSCRECTDCLSQLGQVKLQACSPINDTVCGCPGGFYKSDNDRKFTCLQCNMCDNGSILSPCKADKDTLCKCFHNFYLDSTGNCRSCKECNRTEDCDVHCPPLSKSPEEPDIVPRILVGVMGVALLAVVIAVIVKSRRRLFSSFQTRSPLPATDVTENGQLNTPLVQNSTSHCKSDSLPGHVICVVEDPEIEHQNKAQNSVLPLPDITLQTKTQCLNNPQVVYKVIECIPVGNWREFIRRLGVSNHVIETAEQDYRHYKDAQYAMLSYWLHNAGSSGTTRDTLFRVLREMNLGGCVEKIEESF</sequence>
<keyword evidence="2 8" id="KW-0732">Signal</keyword>
<feature type="repeat" description="TNFR-Cys" evidence="6">
    <location>
        <begin position="136"/>
        <end position="175"/>
    </location>
</feature>
<evidence type="ECO:0008006" key="13">
    <source>
        <dbReference type="Google" id="ProtNLM"/>
    </source>
</evidence>
<evidence type="ECO:0000256" key="7">
    <source>
        <dbReference type="SAM" id="Phobius"/>
    </source>
</evidence>
<dbReference type="InterPro" id="IPR011029">
    <property type="entry name" value="DEATH-like_dom_sf"/>
</dbReference>
<dbReference type="GO" id="GO:0006954">
    <property type="term" value="P:inflammatory response"/>
    <property type="evidence" value="ECO:0007669"/>
    <property type="project" value="TreeGrafter"/>
</dbReference>
<dbReference type="PROSITE" id="PS50050">
    <property type="entry name" value="TNFR_NGFR_2"/>
    <property type="match status" value="2"/>
</dbReference>
<feature type="repeat" description="TNFR-Cys" evidence="6">
    <location>
        <begin position="93"/>
        <end position="135"/>
    </location>
</feature>
<dbReference type="PANTHER" id="PTHR46861">
    <property type="entry name" value="TUMOR NECROSIS FACTOR RECEPTOR SUPERFAMILY MEMBER 1A"/>
    <property type="match status" value="1"/>
</dbReference>
<feature type="disulfide bond" evidence="6">
    <location>
        <begin position="137"/>
        <end position="152"/>
    </location>
</feature>
<dbReference type="Gene3D" id="2.10.50.10">
    <property type="entry name" value="Tumor Necrosis Factor Receptor, subunit A, domain 2"/>
    <property type="match status" value="2"/>
</dbReference>
<dbReference type="InterPro" id="IPR052493">
    <property type="entry name" value="TNFRSF1A"/>
</dbReference>
<dbReference type="Pfam" id="PF00531">
    <property type="entry name" value="Death"/>
    <property type="match status" value="1"/>
</dbReference>
<feature type="domain" description="Death" evidence="9">
    <location>
        <begin position="324"/>
        <end position="408"/>
    </location>
</feature>
<evidence type="ECO:0000256" key="4">
    <source>
        <dbReference type="ARBA" id="ARBA00023157"/>
    </source>
</evidence>
<keyword evidence="5" id="KW-0325">Glycoprotein</keyword>
<dbReference type="AlphaFoldDB" id="A0A8J6EKQ7"/>
<protein>
    <recommendedName>
        <fullName evidence="13">Tumor necrosis factor receptor superfamily member 1A</fullName>
    </recommendedName>
</protein>
<dbReference type="SUPFAM" id="SSF47986">
    <property type="entry name" value="DEATH domain"/>
    <property type="match status" value="1"/>
</dbReference>
<dbReference type="PROSITE" id="PS50017">
    <property type="entry name" value="DEATH_DOMAIN"/>
    <property type="match status" value="1"/>
</dbReference>
<dbReference type="PANTHER" id="PTHR46861:SF1">
    <property type="entry name" value="TUMOR NECROSIS FACTOR RECEPTOR SUPERFAMILY MEMBER 1A"/>
    <property type="match status" value="1"/>
</dbReference>
<keyword evidence="4 6" id="KW-1015">Disulfide bond</keyword>
<feature type="domain" description="TNFR-Cys" evidence="10">
    <location>
        <begin position="93"/>
        <end position="135"/>
    </location>
</feature>
<evidence type="ECO:0000259" key="9">
    <source>
        <dbReference type="PROSITE" id="PS50017"/>
    </source>
</evidence>
<keyword evidence="7" id="KW-0812">Transmembrane</keyword>
<dbReference type="Gene3D" id="1.10.533.10">
    <property type="entry name" value="Death Domain, Fas"/>
    <property type="match status" value="1"/>
</dbReference>
<dbReference type="GO" id="GO:0043120">
    <property type="term" value="F:tumor necrosis factor binding"/>
    <property type="evidence" value="ECO:0007669"/>
    <property type="project" value="TreeGrafter"/>
</dbReference>
<evidence type="ECO:0000259" key="10">
    <source>
        <dbReference type="PROSITE" id="PS50050"/>
    </source>
</evidence>
<proteinExistence type="predicted"/>
<evidence type="ECO:0000256" key="8">
    <source>
        <dbReference type="SAM" id="SignalP"/>
    </source>
</evidence>
<comment type="caution">
    <text evidence="6">Lacks conserved residue(s) required for the propagation of feature annotation.</text>
</comment>
<dbReference type="Proteomes" id="UP000770717">
    <property type="component" value="Unassembled WGS sequence"/>
</dbReference>
<dbReference type="GO" id="GO:0043235">
    <property type="term" value="C:receptor complex"/>
    <property type="evidence" value="ECO:0007669"/>
    <property type="project" value="TreeGrafter"/>
</dbReference>
<keyword evidence="3" id="KW-0677">Repeat</keyword>
<dbReference type="SMART" id="SM00005">
    <property type="entry name" value="DEATH"/>
    <property type="match status" value="1"/>
</dbReference>
<dbReference type="GO" id="GO:0005031">
    <property type="term" value="F:tumor necrosis factor receptor activity"/>
    <property type="evidence" value="ECO:0007669"/>
    <property type="project" value="TreeGrafter"/>
</dbReference>
<keyword evidence="12" id="KW-1185">Reference proteome</keyword>
<organism evidence="11 12">
    <name type="scientific">Eleutherodactylus coqui</name>
    <name type="common">Puerto Rican coqui</name>
    <dbReference type="NCBI Taxonomy" id="57060"/>
    <lineage>
        <taxon>Eukaryota</taxon>
        <taxon>Metazoa</taxon>
        <taxon>Chordata</taxon>
        <taxon>Craniata</taxon>
        <taxon>Vertebrata</taxon>
        <taxon>Euteleostomi</taxon>
        <taxon>Amphibia</taxon>
        <taxon>Batrachia</taxon>
        <taxon>Anura</taxon>
        <taxon>Neobatrachia</taxon>
        <taxon>Hyloidea</taxon>
        <taxon>Eleutherodactylidae</taxon>
        <taxon>Eleutherodactylinae</taxon>
        <taxon>Eleutherodactylus</taxon>
        <taxon>Eleutherodactylus</taxon>
    </lineage>
</organism>
<keyword evidence="7" id="KW-1133">Transmembrane helix</keyword>
<dbReference type="InterPro" id="IPR000488">
    <property type="entry name" value="Death_dom"/>
</dbReference>
<keyword evidence="1" id="KW-0053">Apoptosis</keyword>
<dbReference type="InterPro" id="IPR001368">
    <property type="entry name" value="TNFR/NGFR_Cys_rich_reg"/>
</dbReference>
<reference evidence="11" key="1">
    <citation type="thesis" date="2020" institute="ProQuest LLC" country="789 East Eisenhower Parkway, Ann Arbor, MI, USA">
        <title>Comparative Genomics and Chromosome Evolution.</title>
        <authorList>
            <person name="Mudd A.B."/>
        </authorList>
    </citation>
    <scope>NUCLEOTIDE SEQUENCE</scope>
    <source>
        <strain evidence="11">HN-11 Male</strain>
        <tissue evidence="11">Kidney and liver</tissue>
    </source>
</reference>
<evidence type="ECO:0000313" key="11">
    <source>
        <dbReference type="EMBL" id="KAG9471087.1"/>
    </source>
</evidence>
<dbReference type="OrthoDB" id="9408020at2759"/>
<keyword evidence="7" id="KW-0472">Membrane</keyword>
<feature type="signal peptide" evidence="8">
    <location>
        <begin position="1"/>
        <end position="20"/>
    </location>
</feature>
<evidence type="ECO:0000256" key="3">
    <source>
        <dbReference type="ARBA" id="ARBA00022737"/>
    </source>
</evidence>
<evidence type="ECO:0000256" key="2">
    <source>
        <dbReference type="ARBA" id="ARBA00022729"/>
    </source>
</evidence>
<dbReference type="GO" id="GO:0006915">
    <property type="term" value="P:apoptotic process"/>
    <property type="evidence" value="ECO:0007669"/>
    <property type="project" value="UniProtKB-KW"/>
</dbReference>
<dbReference type="GO" id="GO:0045121">
    <property type="term" value="C:membrane raft"/>
    <property type="evidence" value="ECO:0007669"/>
    <property type="project" value="TreeGrafter"/>
</dbReference>